<protein>
    <submittedName>
        <fullName evidence="1">Uncharacterized protein</fullName>
    </submittedName>
</protein>
<name>A0A0A7HEK1_9CAUD</name>
<dbReference type="KEGG" id="vg:26640437"/>
<keyword evidence="2" id="KW-1185">Reference proteome</keyword>
<dbReference type="Proteomes" id="UP000030718">
    <property type="component" value="Segment"/>
</dbReference>
<accession>A0A0A7HEK1</accession>
<reference evidence="1 2" key="1">
    <citation type="submission" date="2014-10" db="EMBL/GenBank/DDBJ databases">
        <title>VR bacteriophages - a small but diverse group of low-temperature viruses.</title>
        <authorList>
            <person name="Kaliniene L."/>
            <person name="Meskys R."/>
            <person name="Simoliunas E."/>
            <person name="Zajanckauskaite A."/>
            <person name="Truncaite L."/>
        </authorList>
    </citation>
    <scope>NUCLEOTIDE SEQUENCE [LARGE SCALE GENOMIC DNA]</scope>
</reference>
<sequence length="77" mass="8909">MRVTENAEVRVRKFILFLQSFCDSVCNSVWNHYAPGQFGCTLLFEENFKFIRGIKKPQPFGRGYTLSGFHLQGKCSK</sequence>
<dbReference type="GeneID" id="26640437"/>
<dbReference type="EMBL" id="KP007362">
    <property type="protein sequence ID" value="AIZ02781.1"/>
    <property type="molecule type" value="Genomic_DNA"/>
</dbReference>
<proteinExistence type="predicted"/>
<organism evidence="1 2">
    <name type="scientific">Escherichia phage vB_EcoM_VR26</name>
    <dbReference type="NCBI Taxonomy" id="1567029"/>
    <lineage>
        <taxon>Viruses</taxon>
        <taxon>Duplodnaviria</taxon>
        <taxon>Heunggongvirae</taxon>
        <taxon>Uroviricota</taxon>
        <taxon>Caudoviricetes</taxon>
        <taxon>Pantevenvirales</taxon>
        <taxon>Straboviridae</taxon>
        <taxon>Tevenvirinae</taxon>
        <taxon>Gaprivervirus</taxon>
        <taxon>Gaprivervirus vr26</taxon>
    </lineage>
</organism>
<evidence type="ECO:0000313" key="2">
    <source>
        <dbReference type="Proteomes" id="UP000030718"/>
    </source>
</evidence>
<dbReference type="RefSeq" id="YP_009213981.1">
    <property type="nucleotide sequence ID" value="NC_028957.1"/>
</dbReference>
<evidence type="ECO:0000313" key="1">
    <source>
        <dbReference type="EMBL" id="AIZ02781.1"/>
    </source>
</evidence>
<gene>
    <name evidence="1" type="ORF">VR26_144</name>
</gene>